<organism evidence="13 14">
    <name type="scientific">Peronospora effusa</name>
    <dbReference type="NCBI Taxonomy" id="542832"/>
    <lineage>
        <taxon>Eukaryota</taxon>
        <taxon>Sar</taxon>
        <taxon>Stramenopiles</taxon>
        <taxon>Oomycota</taxon>
        <taxon>Peronosporomycetes</taxon>
        <taxon>Peronosporales</taxon>
        <taxon>Peronosporaceae</taxon>
        <taxon>Peronospora</taxon>
    </lineage>
</organism>
<keyword evidence="4" id="KW-0863">Zinc-finger</keyword>
<name>A0A3M6VUU7_9STRA</name>
<feature type="compositionally biased region" description="Basic residues" evidence="11">
    <location>
        <begin position="399"/>
        <end position="410"/>
    </location>
</feature>
<dbReference type="GO" id="GO:1990904">
    <property type="term" value="C:ribonucleoprotein complex"/>
    <property type="evidence" value="ECO:0007669"/>
    <property type="project" value="UniProtKB-KW"/>
</dbReference>
<dbReference type="SUPFAM" id="SSF48403">
    <property type="entry name" value="Ankyrin repeat"/>
    <property type="match status" value="1"/>
</dbReference>
<comment type="caution">
    <text evidence="13">The sequence shown here is derived from an EMBL/GenBank/DDBJ whole genome shotgun (WGS) entry which is preliminary data.</text>
</comment>
<dbReference type="InterPro" id="IPR013085">
    <property type="entry name" value="U1-CZ_Znf_C2H2"/>
</dbReference>
<dbReference type="PANTHER" id="PTHR24198">
    <property type="entry name" value="ANKYRIN REPEAT AND PROTEIN KINASE DOMAIN-CONTAINING PROTEIN"/>
    <property type="match status" value="1"/>
</dbReference>
<dbReference type="Pfam" id="PF13857">
    <property type="entry name" value="Ank_5"/>
    <property type="match status" value="1"/>
</dbReference>
<gene>
    <name evidence="13" type="ORF">DD238_003720</name>
</gene>
<feature type="repeat" description="ANK" evidence="10">
    <location>
        <begin position="214"/>
        <end position="246"/>
    </location>
</feature>
<dbReference type="InterPro" id="IPR003604">
    <property type="entry name" value="Matrin/U1-like-C_Znf_C2H2"/>
</dbReference>
<dbReference type="VEuPathDB" id="FungiDB:DD237_005603"/>
<dbReference type="Pfam" id="PF06220">
    <property type="entry name" value="zf-U1"/>
    <property type="match status" value="1"/>
</dbReference>
<keyword evidence="2" id="KW-0479">Metal-binding</keyword>
<evidence type="ECO:0000256" key="8">
    <source>
        <dbReference type="ARBA" id="ARBA00023242"/>
    </source>
</evidence>
<evidence type="ECO:0000256" key="1">
    <source>
        <dbReference type="ARBA" id="ARBA00004123"/>
    </source>
</evidence>
<proteinExistence type="predicted"/>
<dbReference type="InterPro" id="IPR002110">
    <property type="entry name" value="Ankyrin_rpt"/>
</dbReference>
<dbReference type="Pfam" id="PF12796">
    <property type="entry name" value="Ank_2"/>
    <property type="match status" value="1"/>
</dbReference>
<reference evidence="13 14" key="1">
    <citation type="submission" date="2018-06" db="EMBL/GenBank/DDBJ databases">
        <title>Comparative genomics of downy mildews reveals potential adaptations to biotrophy.</title>
        <authorList>
            <person name="Fletcher K."/>
            <person name="Klosterman S.J."/>
            <person name="Derevnina L."/>
            <person name="Martin F."/>
            <person name="Koike S."/>
            <person name="Reyes Chin-Wo S."/>
            <person name="Mou B."/>
            <person name="Michelmore R."/>
        </authorList>
    </citation>
    <scope>NUCLEOTIDE SEQUENCE [LARGE SCALE GENOMIC DNA]</scope>
    <source>
        <strain evidence="13 14">R14</strain>
    </source>
</reference>
<dbReference type="Proteomes" id="UP000282087">
    <property type="component" value="Unassembled WGS sequence"/>
</dbReference>
<dbReference type="PANTHER" id="PTHR24198:SF185">
    <property type="entry name" value="ANKYRIN-3"/>
    <property type="match status" value="1"/>
</dbReference>
<feature type="compositionally biased region" description="Pro residues" evidence="11">
    <location>
        <begin position="79"/>
        <end position="89"/>
    </location>
</feature>
<dbReference type="InterPro" id="IPR000690">
    <property type="entry name" value="Matrin/U1-C_Znf_C2H2"/>
</dbReference>
<dbReference type="InterPro" id="IPR036770">
    <property type="entry name" value="Ankyrin_rpt-contain_sf"/>
</dbReference>
<keyword evidence="9" id="KW-0687">Ribonucleoprotein</keyword>
<dbReference type="GO" id="GO:0003723">
    <property type="term" value="F:RNA binding"/>
    <property type="evidence" value="ECO:0007669"/>
    <property type="project" value="UniProtKB-KW"/>
</dbReference>
<evidence type="ECO:0000313" key="13">
    <source>
        <dbReference type="EMBL" id="RMX69456.1"/>
    </source>
</evidence>
<dbReference type="AlphaFoldDB" id="A0A3M6VUU7"/>
<feature type="region of interest" description="Disordered" evidence="11">
    <location>
        <begin position="383"/>
        <end position="434"/>
    </location>
</feature>
<evidence type="ECO:0000256" key="4">
    <source>
        <dbReference type="ARBA" id="ARBA00022771"/>
    </source>
</evidence>
<evidence type="ECO:0000259" key="12">
    <source>
        <dbReference type="PROSITE" id="PS50171"/>
    </source>
</evidence>
<evidence type="ECO:0000256" key="6">
    <source>
        <dbReference type="ARBA" id="ARBA00022884"/>
    </source>
</evidence>
<keyword evidence="8" id="KW-0539">Nucleus</keyword>
<sequence>MPRYYCDYCDTYLTHDSQAGRKQHNRGWKHRENVKLYYEQFLAGQGVVMTPGEWLRGPTLSGSLPPRPSGPPHGGMPGGYPPRGPPRGPPLMGVIGMRGPPGPSSMAQAFAHRLVEFADYEKCIQYFTDKNLDFDRPNVMGYTLLMSVCAYGRNDLVGFVVDRTTALDCGSITNRTTVLHLTAMSKNTLVMEELVATAERRHKVQKIIDQMNAHGDTALMMACVAKQVTAVQLLLEMGASMSAANASGLNALMCAARVGKDPRPGAPSIDEMMEQSASIVKNLLVHGADVNAVEKAGNTALHIAVLSENPIAVASLISNARNLDITLRNKAGNTALDLSKQISAAVSALIEDLLSEKWTQYEIEAARMSAKVEQELMELAANEVEGASDRAKTTGEKNGKKKNRKNKKKAQAQATRNTIEESSAETSTSQELDGETVENANKMISASSVLDPASAEARLQSNATDHTVLGVDDREFENNAGPWQIVIPKNRRKELSSKNAEAFRQRNTKSSQRRLLANNNTSAKKPQITPKSETVLALEVNSGHSIAASSTATARKVPWASQPSPKPTKAFMSAPQHSQMALNEDAARTTRSIMSYDIMNESFHRTFPVAAELEIDVEKFLIASSVSDRELQPTESLSISQVEVLQESHWQAYHYLNEKKIELTRVLEAQRIEAQFNLQQELMQLK</sequence>
<keyword evidence="7 10" id="KW-0040">ANK repeat</keyword>
<keyword evidence="3" id="KW-0677">Repeat</keyword>
<evidence type="ECO:0000256" key="7">
    <source>
        <dbReference type="ARBA" id="ARBA00023043"/>
    </source>
</evidence>
<dbReference type="GO" id="GO:0008270">
    <property type="term" value="F:zinc ion binding"/>
    <property type="evidence" value="ECO:0007669"/>
    <property type="project" value="UniProtKB-KW"/>
</dbReference>
<keyword evidence="5" id="KW-0862">Zinc</keyword>
<evidence type="ECO:0000256" key="3">
    <source>
        <dbReference type="ARBA" id="ARBA00022737"/>
    </source>
</evidence>
<feature type="compositionally biased region" description="Low complexity" evidence="11">
    <location>
        <begin position="411"/>
        <end position="431"/>
    </location>
</feature>
<evidence type="ECO:0000256" key="10">
    <source>
        <dbReference type="PROSITE-ProRule" id="PRU00023"/>
    </source>
</evidence>
<dbReference type="InterPro" id="IPR036236">
    <property type="entry name" value="Znf_C2H2_sf"/>
</dbReference>
<feature type="domain" description="Matrin-type" evidence="12">
    <location>
        <begin position="4"/>
        <end position="36"/>
    </location>
</feature>
<feature type="region of interest" description="Disordered" evidence="11">
    <location>
        <begin position="58"/>
        <end position="98"/>
    </location>
</feature>
<dbReference type="Gene3D" id="1.25.40.20">
    <property type="entry name" value="Ankyrin repeat-containing domain"/>
    <property type="match status" value="3"/>
</dbReference>
<dbReference type="GO" id="GO:0005634">
    <property type="term" value="C:nucleus"/>
    <property type="evidence" value="ECO:0007669"/>
    <property type="project" value="UniProtKB-SubCell"/>
</dbReference>
<dbReference type="PROSITE" id="PS50088">
    <property type="entry name" value="ANK_REPEAT"/>
    <property type="match status" value="1"/>
</dbReference>
<dbReference type="PROSITE" id="PS50171">
    <property type="entry name" value="ZF_MATRIN"/>
    <property type="match status" value="1"/>
</dbReference>
<dbReference type="SMART" id="SM00451">
    <property type="entry name" value="ZnF_U1"/>
    <property type="match status" value="1"/>
</dbReference>
<comment type="subcellular location">
    <subcellularLocation>
        <location evidence="1">Nucleus</location>
    </subcellularLocation>
</comment>
<keyword evidence="14" id="KW-1185">Reference proteome</keyword>
<accession>A0A3M6VUU7</accession>
<dbReference type="Gene3D" id="3.30.160.60">
    <property type="entry name" value="Classic Zinc Finger"/>
    <property type="match status" value="1"/>
</dbReference>
<evidence type="ECO:0000256" key="2">
    <source>
        <dbReference type="ARBA" id="ARBA00022723"/>
    </source>
</evidence>
<evidence type="ECO:0000256" key="9">
    <source>
        <dbReference type="ARBA" id="ARBA00023274"/>
    </source>
</evidence>
<evidence type="ECO:0000313" key="14">
    <source>
        <dbReference type="Proteomes" id="UP000282087"/>
    </source>
</evidence>
<dbReference type="PROSITE" id="PS50297">
    <property type="entry name" value="ANK_REP_REGION"/>
    <property type="match status" value="1"/>
</dbReference>
<dbReference type="FunFam" id="3.30.160.60:FF:000890">
    <property type="entry name" value="U1 small nuclear ribonucleoprotein C"/>
    <property type="match status" value="1"/>
</dbReference>
<protein>
    <recommendedName>
        <fullName evidence="12">Matrin-type domain-containing protein</fullName>
    </recommendedName>
</protein>
<feature type="compositionally biased region" description="Basic and acidic residues" evidence="11">
    <location>
        <begin position="387"/>
        <end position="398"/>
    </location>
</feature>
<evidence type="ECO:0000256" key="11">
    <source>
        <dbReference type="SAM" id="MobiDB-lite"/>
    </source>
</evidence>
<dbReference type="SUPFAM" id="SSF57667">
    <property type="entry name" value="beta-beta-alpha zinc fingers"/>
    <property type="match status" value="1"/>
</dbReference>
<dbReference type="GO" id="GO:0005737">
    <property type="term" value="C:cytoplasm"/>
    <property type="evidence" value="ECO:0007669"/>
    <property type="project" value="TreeGrafter"/>
</dbReference>
<dbReference type="SMART" id="SM00248">
    <property type="entry name" value="ANK"/>
    <property type="match status" value="5"/>
</dbReference>
<dbReference type="EMBL" id="QLLG01000024">
    <property type="protein sequence ID" value="RMX69456.1"/>
    <property type="molecule type" value="Genomic_DNA"/>
</dbReference>
<keyword evidence="6" id="KW-0694">RNA-binding</keyword>
<evidence type="ECO:0000256" key="5">
    <source>
        <dbReference type="ARBA" id="ARBA00022833"/>
    </source>
</evidence>
<dbReference type="STRING" id="542832.A0A3M6VUU7"/>